<dbReference type="OrthoDB" id="6537982at2759"/>
<feature type="region of interest" description="Disordered" evidence="1">
    <location>
        <begin position="1303"/>
        <end position="1333"/>
    </location>
</feature>
<feature type="region of interest" description="Disordered" evidence="1">
    <location>
        <begin position="1913"/>
        <end position="1940"/>
    </location>
</feature>
<gene>
    <name evidence="4" type="primary">LOC106056262</name>
</gene>
<feature type="region of interest" description="Disordered" evidence="1">
    <location>
        <begin position="918"/>
        <end position="950"/>
    </location>
</feature>
<sequence>MADAIKVVEGKIKFREGKKWKPRWCIIKKPSPVADQLQVLLYKDVSQAVKEEAKPKTFFTLEAFFGLDAGIAFDKELHVLAIICHKSTSLMAFEQREHMIQFEIKIRQSLGEEHQFPVTVVKAPSSSRLAKDQVRLVIHDLRFCLIAQTPPKILLSWNIEDLRRFGANDNKFCFEGGSRCGKGTGVFALQSEQAKDIEDIVQLASMGKMSNGHRRNLNRSSQVDLSSHLIADMLPTHSSSYIHHHPNSSSPQAPLPVTLNCCYDNQTGSAESEDWSWYKRHSVSVMDHHRIVASRDNVDHFIGIYDVPPNHGRKIAEHVGNTAAESNYHVPRNYPEVVNSEHVLNNDYCNYKQITYKGKEGTHCGTEEPTQDKSYDLFNLKVNALARKSPSPSVSREESLQRLQMQESHLQREMVLLDEILQNCAVKNSEKQGEELNKDQSNSTCSPNKLQHRLNNLEDNLTIISGNISPFKMKAENPMVLRKMDRTITERLNTSMPEPLPASPLCQRKVKNILAPLPYVNLSRYDDESFSHVHFPGSSESIPTMKDSGLVAIDAKHVKSRSQSNSLVNLNTPSNTHYATQASGQQCSKFSQQNRSEDKRSDNQEILFVKLDDSSVSNDPIIYASLQCMMDENINHKRFNNDLVKVFTSDAGRHLHEENYVNCEAIYENLPLKVDNDLPPELPPKGPALLKKLQAAYSNRQIVSHSNIQQSQSVHTLGESNLLAERSAVNSQDSQEKKLDLKEDNYCMMGSPKIRHKLSVVPESPFRSGKSPQAQCLFKGTNVHVRGDYMDMGVIGSESCEDEIYLDVDAARDLNSKDLYISEADLKLASMTYERNMSGECTYMDMSCVPNRKSMVVPSVDSIHVTKTPGKDTAKQNQRTKLGPAPPPPCPPRPMTLTMRQDNHHIGLADVNLGNQNKAQPVKSATKVYTKAKKSNHSSPSPSEPPMPFPNLIDFTKKMTESRSTYVNTYIDSAQGESYIANRDVQLPEPAKEGFLARFKRRSSKDKNALQLQEKSNKNRNSVLERSMSEHEASKAVKDEKTSKLKLGRRRSSSFPNRLSYQESLDGSNVAALSQVIGSSCILGSSSSKPNSPPKQKEQSESSSSIKDVSDDSDMSPLLTRVEKKMDSSSTVLHVQQSSAIPRYPYSQIQKPLSAQGGSSKTDDEKLIEMIQQKNSLKKPIMYQRSSSLELKSPAQDTDQSFYLKLPKTTVQGERRFSFEKLIGCNSVTHSSTSESYTGPPKPPDSSSFHQTDARNERLPPNLPPKMKSYQVPLSPVLETSPPIPTSTEPLYVELDEVKVFNKEKETEGKDSSQNDKDKRSQLSTQAAARFSPVTDTENTYPLVNYTTLMLPIDVISRNNDDSFTFTWSQRAITSHSLPDGLMECAHPAKTVLRPRHGHEYVVIKRKAKMLTTSHLHSASGRVSTFDLEHNDTLSVLSSLSTPQNSPTFSTVEGPSKSIYPDLAFFQPTLSPCSTINPSCSALSNNDSGQREDVCAENIFFPVDLCGFSPPPSPFYPKSSPNQEVHYPIYVNQEFTSKHVQPSIRHVSSSSSQSSVSPTKTNVLSIMSSIFSPKPNSPFGDFPSSQQKKYHSLRHSDPDPGKFENFQLSIPMVIASEKDAMKNIQTSNKSSSDRVPRKEYEKFVSSSIISRRNQFAEDQRLAEAMSTSSSSQQLQVPTIKSSGYKNIDSLNAAAAAERSSASTEAISAKYLTLPRGLGLTYTSQVNSFSKAVSSQIDMTSNQLKPLSSCDPYSNSADTLPYHCDPPPPIRIRHISSSSSSSHSSSPCLTPVDSSDSPPSYYAPSPPYTPPAPPSTPPPPMVPPRHRLLPPAPLEVPTSPSENTSDSSDDEQELNYIEVDMTKASDEPAQHPPTVYFRPHKRPKKVKDSAKMRYVLIDHSATKALQQARQEHVQARDGTQVKSASQLNRINSAPASSKKKHFTFISRERKLSSGSVESC</sequence>
<dbReference type="SMART" id="SM00310">
    <property type="entry name" value="PTBI"/>
    <property type="match status" value="1"/>
</dbReference>
<dbReference type="Pfam" id="PF02174">
    <property type="entry name" value="IRS"/>
    <property type="match status" value="1"/>
</dbReference>
<feature type="region of interest" description="Disordered" evidence="1">
    <location>
        <begin position="1760"/>
        <end position="1888"/>
    </location>
</feature>
<protein>
    <submittedName>
        <fullName evidence="4">Uncharacterized protein LOC106056262</fullName>
    </submittedName>
</protein>
<feature type="region of interest" description="Disordered" evidence="1">
    <location>
        <begin position="1229"/>
        <end position="1270"/>
    </location>
</feature>
<name>A0A9W2ZQ38_BIOGL</name>
<dbReference type="SUPFAM" id="SSF50729">
    <property type="entry name" value="PH domain-like"/>
    <property type="match status" value="1"/>
</dbReference>
<reference evidence="4" key="1">
    <citation type="submission" date="2025-08" db="UniProtKB">
        <authorList>
            <consortium name="RefSeq"/>
        </authorList>
    </citation>
    <scope>IDENTIFICATION</scope>
</reference>
<feature type="region of interest" description="Disordered" evidence="1">
    <location>
        <begin position="1084"/>
        <end position="1115"/>
    </location>
</feature>
<evidence type="ECO:0000313" key="3">
    <source>
        <dbReference type="Proteomes" id="UP001165740"/>
    </source>
</evidence>
<dbReference type="PANTHER" id="PTHR21636">
    <property type="entry name" value="PROTEIN DOK-7"/>
    <property type="match status" value="1"/>
</dbReference>
<evidence type="ECO:0000256" key="1">
    <source>
        <dbReference type="SAM" id="MobiDB-lite"/>
    </source>
</evidence>
<feature type="compositionally biased region" description="Low complexity" evidence="1">
    <location>
        <begin position="1774"/>
        <end position="1802"/>
    </location>
</feature>
<dbReference type="Proteomes" id="UP001165740">
    <property type="component" value="Chromosome 2"/>
</dbReference>
<organism evidence="3 4">
    <name type="scientific">Biomphalaria glabrata</name>
    <name type="common">Bloodfluke planorb</name>
    <name type="synonym">Freshwater snail</name>
    <dbReference type="NCBI Taxonomy" id="6526"/>
    <lineage>
        <taxon>Eukaryota</taxon>
        <taxon>Metazoa</taxon>
        <taxon>Spiralia</taxon>
        <taxon>Lophotrochozoa</taxon>
        <taxon>Mollusca</taxon>
        <taxon>Gastropoda</taxon>
        <taxon>Heterobranchia</taxon>
        <taxon>Euthyneura</taxon>
        <taxon>Panpulmonata</taxon>
        <taxon>Hygrophila</taxon>
        <taxon>Lymnaeoidea</taxon>
        <taxon>Planorbidae</taxon>
        <taxon>Biomphalaria</taxon>
    </lineage>
</organism>
<feature type="compositionally biased region" description="Polar residues" evidence="1">
    <location>
        <begin position="573"/>
        <end position="594"/>
    </location>
</feature>
<dbReference type="SMART" id="SM01244">
    <property type="entry name" value="IRS"/>
    <property type="match status" value="1"/>
</dbReference>
<feature type="compositionally biased region" description="Pro residues" evidence="1">
    <location>
        <begin position="1803"/>
        <end position="1822"/>
    </location>
</feature>
<dbReference type="Gene3D" id="2.30.29.30">
    <property type="entry name" value="Pleckstrin-homology domain (PH domain)/Phosphotyrosine-binding domain (PTB)"/>
    <property type="match status" value="2"/>
</dbReference>
<feature type="domain" description="IRS-type PTB" evidence="2">
    <location>
        <begin position="110"/>
        <end position="215"/>
    </location>
</feature>
<feature type="region of interest" description="Disordered" evidence="1">
    <location>
        <begin position="1002"/>
        <end position="1061"/>
    </location>
</feature>
<feature type="compositionally biased region" description="Basic and acidic residues" evidence="1">
    <location>
        <begin position="1303"/>
        <end position="1321"/>
    </location>
</feature>
<proteinExistence type="predicted"/>
<feature type="compositionally biased region" description="Polar residues" evidence="1">
    <location>
        <begin position="1919"/>
        <end position="1934"/>
    </location>
</feature>
<dbReference type="PANTHER" id="PTHR21636:SF2">
    <property type="entry name" value="PROTEIN DOK-7"/>
    <property type="match status" value="1"/>
</dbReference>
<dbReference type="PROSITE" id="PS51064">
    <property type="entry name" value="IRS_PTB"/>
    <property type="match status" value="1"/>
</dbReference>
<dbReference type="InterPro" id="IPR011993">
    <property type="entry name" value="PH-like_dom_sf"/>
</dbReference>
<accession>A0A9W2ZQ38</accession>
<feature type="region of interest" description="Disordered" evidence="1">
    <location>
        <begin position="573"/>
        <end position="601"/>
    </location>
</feature>
<dbReference type="RefSeq" id="XP_055877085.1">
    <property type="nucleotide sequence ID" value="XM_056021110.1"/>
</dbReference>
<dbReference type="GO" id="GO:0019901">
    <property type="term" value="F:protein kinase binding"/>
    <property type="evidence" value="ECO:0007669"/>
    <property type="project" value="InterPro"/>
</dbReference>
<dbReference type="GO" id="GO:0007528">
    <property type="term" value="P:neuromuscular junction development"/>
    <property type="evidence" value="ECO:0007669"/>
    <property type="project" value="TreeGrafter"/>
</dbReference>
<dbReference type="GeneID" id="106056262"/>
<dbReference type="OMA" id="SEDWSWY"/>
<evidence type="ECO:0000313" key="4">
    <source>
        <dbReference type="RefSeq" id="XP_055877085.1"/>
    </source>
</evidence>
<dbReference type="InterPro" id="IPR002404">
    <property type="entry name" value="IRS_PTB"/>
</dbReference>
<feature type="compositionally biased region" description="Basic and acidic residues" evidence="1">
    <location>
        <begin position="1859"/>
        <end position="1868"/>
    </location>
</feature>
<feature type="compositionally biased region" description="Basic and acidic residues" evidence="1">
    <location>
        <begin position="1027"/>
        <end position="1043"/>
    </location>
</feature>
<keyword evidence="3" id="KW-1185">Reference proteome</keyword>
<feature type="compositionally biased region" description="Polar residues" evidence="1">
    <location>
        <begin position="1010"/>
        <end position="1024"/>
    </location>
</feature>
<evidence type="ECO:0000259" key="2">
    <source>
        <dbReference type="PROSITE" id="PS51064"/>
    </source>
</evidence>
<dbReference type="InterPro" id="IPR037746">
    <property type="entry name" value="Dok-7"/>
</dbReference>
<feature type="region of interest" description="Disordered" evidence="1">
    <location>
        <begin position="865"/>
        <end position="890"/>
    </location>
</feature>
<feature type="region of interest" description="Disordered" evidence="1">
    <location>
        <begin position="1576"/>
        <end position="1602"/>
    </location>
</feature>